<dbReference type="InterPro" id="IPR025495">
    <property type="entry name" value="DUF4386"/>
</dbReference>
<evidence type="ECO:0000313" key="2">
    <source>
        <dbReference type="EMBL" id="RXH57064.1"/>
    </source>
</evidence>
<evidence type="ECO:0008006" key="4">
    <source>
        <dbReference type="Google" id="ProtNLM"/>
    </source>
</evidence>
<protein>
    <recommendedName>
        <fullName evidence="4">DUF4386 domain-containing protein</fullName>
    </recommendedName>
</protein>
<feature type="transmembrane region" description="Helical" evidence="1">
    <location>
        <begin position="85"/>
        <end position="102"/>
    </location>
</feature>
<keyword evidence="3" id="KW-1185">Reference proteome</keyword>
<feature type="transmembrane region" description="Helical" evidence="1">
    <location>
        <begin position="61"/>
        <end position="78"/>
    </location>
</feature>
<name>A0A4V1L5V3_9BACT</name>
<sequence>MGWMRNPGRCAGLLYLVGSIPGFFALLYVPSRVIVHGNPVATAHNIAAHETLFRMGIAADLAGQAIFLFVALALYHLLKGVNRRLALMMLLLLVVSIPIAFVNELNSMAALTFAKGAEFLAGFDEAQRVAWMRVFLNLRGTGFDIAGIFWGLWLFPLGLLVYRSEFIPRLLGVGLMVGCFAYLANSFTSLAVPQYEDLVSRWVSPVQLVEMVFMLWLVVMGEVPKTLPD</sequence>
<dbReference type="Proteomes" id="UP000289437">
    <property type="component" value="Unassembled WGS sequence"/>
</dbReference>
<proteinExistence type="predicted"/>
<comment type="caution">
    <text evidence="2">The sequence shown here is derived from an EMBL/GenBank/DDBJ whole genome shotgun (WGS) entry which is preliminary data.</text>
</comment>
<feature type="transmembrane region" description="Helical" evidence="1">
    <location>
        <begin position="202"/>
        <end position="219"/>
    </location>
</feature>
<accession>A0A4V1L5V3</accession>
<reference evidence="2 3" key="1">
    <citation type="submission" date="2018-11" db="EMBL/GenBank/DDBJ databases">
        <authorList>
            <person name="Mardanov A.V."/>
            <person name="Ravin N.V."/>
            <person name="Dedysh S.N."/>
        </authorList>
    </citation>
    <scope>NUCLEOTIDE SEQUENCE [LARGE SCALE GENOMIC DNA]</scope>
    <source>
        <strain evidence="2 3">AF10</strain>
    </source>
</reference>
<dbReference type="OrthoDB" id="7060422at2"/>
<dbReference type="Pfam" id="PF14329">
    <property type="entry name" value="DUF4386"/>
    <property type="match status" value="1"/>
</dbReference>
<reference evidence="3" key="2">
    <citation type="submission" date="2019-02" db="EMBL/GenBank/DDBJ databases">
        <title>Granulicella sibirica sp. nov., a psychrotolerant acidobacterium isolated from an organic soil layer in forested tundra, West Siberia.</title>
        <authorList>
            <person name="Oshkin I.Y."/>
            <person name="Kulichevskaya I.S."/>
            <person name="Rijpstra W.I.C."/>
            <person name="Sinninghe Damste J.S."/>
            <person name="Rakitin A.L."/>
            <person name="Ravin N.V."/>
            <person name="Dedysh S.N."/>
        </authorList>
    </citation>
    <scope>NUCLEOTIDE SEQUENCE [LARGE SCALE GENOMIC DNA]</scope>
    <source>
        <strain evidence="3">AF10</strain>
    </source>
</reference>
<keyword evidence="1" id="KW-1133">Transmembrane helix</keyword>
<feature type="transmembrane region" description="Helical" evidence="1">
    <location>
        <begin position="12"/>
        <end position="29"/>
    </location>
</feature>
<dbReference type="RefSeq" id="WP_128911293.1">
    <property type="nucleotide sequence ID" value="NZ_RDSM01000001.1"/>
</dbReference>
<evidence type="ECO:0000256" key="1">
    <source>
        <dbReference type="SAM" id="Phobius"/>
    </source>
</evidence>
<keyword evidence="1" id="KW-0472">Membrane</keyword>
<keyword evidence="1" id="KW-0812">Transmembrane</keyword>
<dbReference type="AlphaFoldDB" id="A0A4V1L5V3"/>
<feature type="transmembrane region" description="Helical" evidence="1">
    <location>
        <begin position="141"/>
        <end position="162"/>
    </location>
</feature>
<gene>
    <name evidence="2" type="ORF">GRAN_0374</name>
</gene>
<organism evidence="2 3">
    <name type="scientific">Granulicella sibirica</name>
    <dbReference type="NCBI Taxonomy" id="2479048"/>
    <lineage>
        <taxon>Bacteria</taxon>
        <taxon>Pseudomonadati</taxon>
        <taxon>Acidobacteriota</taxon>
        <taxon>Terriglobia</taxon>
        <taxon>Terriglobales</taxon>
        <taxon>Acidobacteriaceae</taxon>
        <taxon>Granulicella</taxon>
    </lineage>
</organism>
<evidence type="ECO:0000313" key="3">
    <source>
        <dbReference type="Proteomes" id="UP000289437"/>
    </source>
</evidence>
<dbReference type="EMBL" id="RDSM01000001">
    <property type="protein sequence ID" value="RXH57064.1"/>
    <property type="molecule type" value="Genomic_DNA"/>
</dbReference>
<feature type="transmembrane region" description="Helical" evidence="1">
    <location>
        <begin position="169"/>
        <end position="190"/>
    </location>
</feature>